<evidence type="ECO:0000259" key="2">
    <source>
        <dbReference type="Pfam" id="PF24864"/>
    </source>
</evidence>
<comment type="caution">
    <text evidence="3">The sequence shown here is derived from an EMBL/GenBank/DDBJ whole genome shotgun (WGS) entry which is preliminary data.</text>
</comment>
<dbReference type="OrthoDB" id="5413827at2759"/>
<feature type="compositionally biased region" description="Low complexity" evidence="1">
    <location>
        <begin position="40"/>
        <end position="60"/>
    </location>
</feature>
<dbReference type="InterPro" id="IPR056632">
    <property type="entry name" value="DUF7730"/>
</dbReference>
<feature type="compositionally biased region" description="Polar residues" evidence="1">
    <location>
        <begin position="176"/>
        <end position="192"/>
    </location>
</feature>
<name>A0A9W8X3H9_9PLEO</name>
<feature type="compositionally biased region" description="Basic and acidic residues" evidence="1">
    <location>
        <begin position="123"/>
        <end position="139"/>
    </location>
</feature>
<feature type="compositionally biased region" description="Basic and acidic residues" evidence="1">
    <location>
        <begin position="17"/>
        <end position="31"/>
    </location>
</feature>
<feature type="domain" description="DUF7730" evidence="2">
    <location>
        <begin position="243"/>
        <end position="383"/>
    </location>
</feature>
<dbReference type="Pfam" id="PF24864">
    <property type="entry name" value="DUF7730"/>
    <property type="match status" value="1"/>
</dbReference>
<dbReference type="Proteomes" id="UP001140562">
    <property type="component" value="Unassembled WGS sequence"/>
</dbReference>
<feature type="compositionally biased region" description="Polar residues" evidence="1">
    <location>
        <begin position="108"/>
        <end position="119"/>
    </location>
</feature>
<sequence length="430" mass="48070">MKKKFITYSKKDKGRPHKDEDRSTPEDEVGSRKRRKTDSPSETSSFVSVPTVSSTASSIRAKSSALLKRGSVYFSGPVSIPSDDAEVEVTPKARKSLSGLFDKALQGGRNSQPRTSQQPKIHGSREEFVRTIEVRKKEPSNTQPGGSYLPTPPSEVQRLRSNGTGSSNSSGLGARTKSSMTSATYDGSSEMTDLSRKRSKSKSQKQPYVPKTYAAKRTPHPGANLYGDPLPKHSGEVQLWSTNQSKSPFLRLPGEVRTQIYAYILGGQTICIGYETYRQTDTLGEPPKIVPSFRYACAVYSERNINPFGNQLPFVKTTYKYTPLNNICRQFYYETATLPFTLNTLAFSTHNVMFNFLYREQRLSREQRDAITSITLQKELPTANFLVYMRNLQKVVLTDDAGKNLKGSYKVTRVKGKAPKLLNTRHVWGG</sequence>
<dbReference type="AlphaFoldDB" id="A0A9W8X3H9"/>
<dbReference type="PANTHER" id="PTHR38790:SF4">
    <property type="entry name" value="2EXR DOMAIN-CONTAINING PROTEIN"/>
    <property type="match status" value="1"/>
</dbReference>
<evidence type="ECO:0000313" key="4">
    <source>
        <dbReference type="Proteomes" id="UP001140562"/>
    </source>
</evidence>
<evidence type="ECO:0000256" key="1">
    <source>
        <dbReference type="SAM" id="MobiDB-lite"/>
    </source>
</evidence>
<feature type="region of interest" description="Disordered" evidence="1">
    <location>
        <begin position="1"/>
        <end position="60"/>
    </location>
</feature>
<keyword evidence="4" id="KW-1185">Reference proteome</keyword>
<feature type="region of interest" description="Disordered" evidence="1">
    <location>
        <begin position="98"/>
        <end position="222"/>
    </location>
</feature>
<protein>
    <recommendedName>
        <fullName evidence="2">DUF7730 domain-containing protein</fullName>
    </recommendedName>
</protein>
<accession>A0A9W8X3H9</accession>
<dbReference type="PANTHER" id="PTHR38790">
    <property type="entry name" value="2EXR DOMAIN-CONTAINING PROTEIN-RELATED"/>
    <property type="match status" value="1"/>
</dbReference>
<dbReference type="EMBL" id="JAPEUV010000018">
    <property type="protein sequence ID" value="KAJ4340162.1"/>
    <property type="molecule type" value="Genomic_DNA"/>
</dbReference>
<organism evidence="3 4">
    <name type="scientific">Didymella glomerata</name>
    <dbReference type="NCBI Taxonomy" id="749621"/>
    <lineage>
        <taxon>Eukaryota</taxon>
        <taxon>Fungi</taxon>
        <taxon>Dikarya</taxon>
        <taxon>Ascomycota</taxon>
        <taxon>Pezizomycotina</taxon>
        <taxon>Dothideomycetes</taxon>
        <taxon>Pleosporomycetidae</taxon>
        <taxon>Pleosporales</taxon>
        <taxon>Pleosporineae</taxon>
        <taxon>Didymellaceae</taxon>
        <taxon>Didymella</taxon>
    </lineage>
</organism>
<proteinExistence type="predicted"/>
<gene>
    <name evidence="3" type="ORF">N0V87_002783</name>
</gene>
<feature type="compositionally biased region" description="Low complexity" evidence="1">
    <location>
        <begin position="159"/>
        <end position="173"/>
    </location>
</feature>
<evidence type="ECO:0000313" key="3">
    <source>
        <dbReference type="EMBL" id="KAJ4340162.1"/>
    </source>
</evidence>
<reference evidence="3" key="1">
    <citation type="submission" date="2022-10" db="EMBL/GenBank/DDBJ databases">
        <title>Tapping the CABI collections for fungal endophytes: first genome assemblies for Collariella, Neodidymelliopsis, Ascochyta clinopodiicola, Didymella pomorum, Didymosphaeria variabile, Neocosmospora piperis and Neocucurbitaria cava.</title>
        <authorList>
            <person name="Hill R."/>
        </authorList>
    </citation>
    <scope>NUCLEOTIDE SEQUENCE</scope>
    <source>
        <strain evidence="3">IMI 360193</strain>
    </source>
</reference>